<proteinExistence type="predicted"/>
<sequence length="73" mass="8262">MSAPHLGWQWSGVSTGTPDSSPMLVETPGTCPWFWSWILLASRTTLCESWGLNVLGSQWVIHCPCREQRFKLL</sequence>
<protein>
    <submittedName>
        <fullName evidence="1">Uncharacterized protein</fullName>
    </submittedName>
</protein>
<dbReference type="Proteomes" id="UP001055811">
    <property type="component" value="Linkage Group LG09"/>
</dbReference>
<reference evidence="1 2" key="2">
    <citation type="journal article" date="2022" name="Mol. Ecol. Resour.">
        <title>The genomes of chicory, endive, great burdock and yacon provide insights into Asteraceae paleo-polyploidization history and plant inulin production.</title>
        <authorList>
            <person name="Fan W."/>
            <person name="Wang S."/>
            <person name="Wang H."/>
            <person name="Wang A."/>
            <person name="Jiang F."/>
            <person name="Liu H."/>
            <person name="Zhao H."/>
            <person name="Xu D."/>
            <person name="Zhang Y."/>
        </authorList>
    </citation>
    <scope>NUCLEOTIDE SEQUENCE [LARGE SCALE GENOMIC DNA]</scope>
    <source>
        <strain evidence="2">cv. Punajuju</strain>
        <tissue evidence="1">Leaves</tissue>
    </source>
</reference>
<name>A0ACB8YXD7_CICIN</name>
<organism evidence="1 2">
    <name type="scientific">Cichorium intybus</name>
    <name type="common">Chicory</name>
    <dbReference type="NCBI Taxonomy" id="13427"/>
    <lineage>
        <taxon>Eukaryota</taxon>
        <taxon>Viridiplantae</taxon>
        <taxon>Streptophyta</taxon>
        <taxon>Embryophyta</taxon>
        <taxon>Tracheophyta</taxon>
        <taxon>Spermatophyta</taxon>
        <taxon>Magnoliopsida</taxon>
        <taxon>eudicotyledons</taxon>
        <taxon>Gunneridae</taxon>
        <taxon>Pentapetalae</taxon>
        <taxon>asterids</taxon>
        <taxon>campanulids</taxon>
        <taxon>Asterales</taxon>
        <taxon>Asteraceae</taxon>
        <taxon>Cichorioideae</taxon>
        <taxon>Cichorieae</taxon>
        <taxon>Cichoriinae</taxon>
        <taxon>Cichorium</taxon>
    </lineage>
</organism>
<accession>A0ACB8YXD7</accession>
<dbReference type="EMBL" id="CM042017">
    <property type="protein sequence ID" value="KAI3689952.1"/>
    <property type="molecule type" value="Genomic_DNA"/>
</dbReference>
<comment type="caution">
    <text evidence="1">The sequence shown here is derived from an EMBL/GenBank/DDBJ whole genome shotgun (WGS) entry which is preliminary data.</text>
</comment>
<evidence type="ECO:0000313" key="2">
    <source>
        <dbReference type="Proteomes" id="UP001055811"/>
    </source>
</evidence>
<reference evidence="2" key="1">
    <citation type="journal article" date="2022" name="Mol. Ecol. Resour.">
        <title>The genomes of chicory, endive, great burdock and yacon provide insights into Asteraceae palaeo-polyploidization history and plant inulin production.</title>
        <authorList>
            <person name="Fan W."/>
            <person name="Wang S."/>
            <person name="Wang H."/>
            <person name="Wang A."/>
            <person name="Jiang F."/>
            <person name="Liu H."/>
            <person name="Zhao H."/>
            <person name="Xu D."/>
            <person name="Zhang Y."/>
        </authorList>
    </citation>
    <scope>NUCLEOTIDE SEQUENCE [LARGE SCALE GENOMIC DNA]</scope>
    <source>
        <strain evidence="2">cv. Punajuju</strain>
    </source>
</reference>
<evidence type="ECO:0000313" key="1">
    <source>
        <dbReference type="EMBL" id="KAI3689952.1"/>
    </source>
</evidence>
<keyword evidence="2" id="KW-1185">Reference proteome</keyword>
<gene>
    <name evidence="1" type="ORF">L2E82_47923</name>
</gene>